<name>Q13ML9_PARXL</name>
<dbReference type="Proteomes" id="UP000001817">
    <property type="component" value="Chromosome 2"/>
</dbReference>
<sequence length="169" mass="19273">MGAFTRMKKVQMRDVIGLLEGGKKEKPKKGDLFVMYMRGIGFIPGLVVKDDFRYGKEKLCVIYLYSEFGNDENFNFLRNKERLIVPPALVTEMDWRGGGGFRNTGHLNDFDMNVFSSHCFYDRLKNRYIDDSGEVCEKSEPCGLYAISNIGAEAIGIYEKLNPDVEVVD</sequence>
<gene>
    <name evidence="1" type="ORF">Bxe_B1289</name>
</gene>
<organism evidence="1 2">
    <name type="scientific">Paraburkholderia xenovorans (strain LB400)</name>
    <dbReference type="NCBI Taxonomy" id="266265"/>
    <lineage>
        <taxon>Bacteria</taxon>
        <taxon>Pseudomonadati</taxon>
        <taxon>Pseudomonadota</taxon>
        <taxon>Betaproteobacteria</taxon>
        <taxon>Burkholderiales</taxon>
        <taxon>Burkholderiaceae</taxon>
        <taxon>Paraburkholderia</taxon>
    </lineage>
</organism>
<evidence type="ECO:0000313" key="2">
    <source>
        <dbReference type="Proteomes" id="UP000001817"/>
    </source>
</evidence>
<protein>
    <recommendedName>
        <fullName evidence="3">Immunity protein 26</fullName>
    </recommendedName>
</protein>
<dbReference type="STRING" id="266265.Bxe_B1289"/>
<dbReference type="EMBL" id="CP000271">
    <property type="protein sequence ID" value="ABE34670.1"/>
    <property type="molecule type" value="Genomic_DNA"/>
</dbReference>
<evidence type="ECO:0008006" key="3">
    <source>
        <dbReference type="Google" id="ProtNLM"/>
    </source>
</evidence>
<dbReference type="KEGG" id="bxe:Bxe_B1289"/>
<dbReference type="AlphaFoldDB" id="Q13ML9"/>
<evidence type="ECO:0000313" key="1">
    <source>
        <dbReference type="EMBL" id="ABE34670.1"/>
    </source>
</evidence>
<reference evidence="1 2" key="1">
    <citation type="journal article" date="2006" name="Proc. Natl. Acad. Sci. U.S.A.">
        <title>Burkholderia xenovorans LB400 harbors a multi-replicon, 9.73-Mbp genome shaped for versatility.</title>
        <authorList>
            <person name="Chain P.S."/>
            <person name="Denef V.J."/>
            <person name="Konstantinidis K.T."/>
            <person name="Vergez L.M."/>
            <person name="Agullo L."/>
            <person name="Reyes V.L."/>
            <person name="Hauser L."/>
            <person name="Cordova M."/>
            <person name="Gomez L."/>
            <person name="Gonzalez M."/>
            <person name="Land M."/>
            <person name="Lao V."/>
            <person name="Larimer F."/>
            <person name="LiPuma J.J."/>
            <person name="Mahenthiralingam E."/>
            <person name="Malfatti S.A."/>
            <person name="Marx C.J."/>
            <person name="Parnell J.J."/>
            <person name="Ramette A."/>
            <person name="Richardson P."/>
            <person name="Seeger M."/>
            <person name="Smith D."/>
            <person name="Spilker T."/>
            <person name="Sul W.J."/>
            <person name="Tsoi T.V."/>
            <person name="Ulrich L.E."/>
            <person name="Zhulin I.B."/>
            <person name="Tiedje J.M."/>
        </authorList>
    </citation>
    <scope>NUCLEOTIDE SEQUENCE [LARGE SCALE GENOMIC DNA]</scope>
    <source>
        <strain evidence="1 2">LB400</strain>
    </source>
</reference>
<keyword evidence="2" id="KW-1185">Reference proteome</keyword>
<accession>Q13ML9</accession>
<proteinExistence type="predicted"/>